<accession>A0A812CLQ4</accession>
<dbReference type="InterPro" id="IPR001969">
    <property type="entry name" value="Aspartic_peptidase_AS"/>
</dbReference>
<evidence type="ECO:0000259" key="3">
    <source>
        <dbReference type="PROSITE" id="PS50175"/>
    </source>
</evidence>
<dbReference type="PANTHER" id="PTHR33327:SF3">
    <property type="entry name" value="RNA-DIRECTED DNA POLYMERASE"/>
    <property type="match status" value="1"/>
</dbReference>
<feature type="compositionally biased region" description="Low complexity" evidence="2">
    <location>
        <begin position="664"/>
        <end position="679"/>
    </location>
</feature>
<dbReference type="GO" id="GO:0004190">
    <property type="term" value="F:aspartic-type endopeptidase activity"/>
    <property type="evidence" value="ECO:0007669"/>
    <property type="project" value="InterPro"/>
</dbReference>
<evidence type="ECO:0000313" key="5">
    <source>
        <dbReference type="Proteomes" id="UP000597762"/>
    </source>
</evidence>
<keyword evidence="1" id="KW-0378">Hydrolase</keyword>
<dbReference type="Proteomes" id="UP000597762">
    <property type="component" value="Unassembled WGS sequence"/>
</dbReference>
<comment type="caution">
    <text evidence="4">The sequence shown here is derived from an EMBL/GenBank/DDBJ whole genome shotgun (WGS) entry which is preliminary data.</text>
</comment>
<gene>
    <name evidence="4" type="ORF">SPHA_37126</name>
</gene>
<dbReference type="InterPro" id="IPR055469">
    <property type="entry name" value="DUF7041"/>
</dbReference>
<dbReference type="Pfam" id="PF23055">
    <property type="entry name" value="DUF7041"/>
    <property type="match status" value="1"/>
</dbReference>
<dbReference type="SUPFAM" id="SSF50630">
    <property type="entry name" value="Acid proteases"/>
    <property type="match status" value="1"/>
</dbReference>
<proteinExistence type="predicted"/>
<organism evidence="4 5">
    <name type="scientific">Acanthosepion pharaonis</name>
    <name type="common">Pharaoh cuttlefish</name>
    <name type="synonym">Sepia pharaonis</name>
    <dbReference type="NCBI Taxonomy" id="158019"/>
    <lineage>
        <taxon>Eukaryota</taxon>
        <taxon>Metazoa</taxon>
        <taxon>Spiralia</taxon>
        <taxon>Lophotrochozoa</taxon>
        <taxon>Mollusca</taxon>
        <taxon>Cephalopoda</taxon>
        <taxon>Coleoidea</taxon>
        <taxon>Decapodiformes</taxon>
        <taxon>Sepiida</taxon>
        <taxon>Sepiina</taxon>
        <taxon>Sepiidae</taxon>
        <taxon>Acanthosepion</taxon>
    </lineage>
</organism>
<reference evidence="4" key="1">
    <citation type="submission" date="2021-01" db="EMBL/GenBank/DDBJ databases">
        <authorList>
            <person name="Li R."/>
            <person name="Bekaert M."/>
        </authorList>
    </citation>
    <scope>NUCLEOTIDE SEQUENCE</scope>
    <source>
        <strain evidence="4">Farmed</strain>
    </source>
</reference>
<dbReference type="PROSITE" id="PS00141">
    <property type="entry name" value="ASP_PROTEASE"/>
    <property type="match status" value="1"/>
</dbReference>
<feature type="domain" description="Peptidase A2" evidence="3">
    <location>
        <begin position="436"/>
        <end position="508"/>
    </location>
</feature>
<evidence type="ECO:0000256" key="2">
    <source>
        <dbReference type="SAM" id="MobiDB-lite"/>
    </source>
</evidence>
<sequence>MVETNIEIKIEEEFPAEINIVKEEIEGDNDDVLKEESSSACATIRALSLCLSVSLSLSLSLFLFLSPTEYTPAHSNSFQQPPAHSCSFQQPPAHSCSFQKPPAHSCSFQQSPAYSCGALLTSRYLFQHPLTPDDLIQCPLTSSDLFQRPLTSGYRSRTNDICRLTIHRSQIKTRFPLSTTDHLRIRLAEKMAKNTEAEINTSAALLQLPPYNSINTRSWFIQLEAIFSARKVTRQDTKYASVVQALPVSIVEEVEDIILNTPDQLPYTCLKEAILKHTARSDEDLIRDLFSNVSLGERTPSRLLRLMKSCLGNNTMAEPILRGLWMDRLPPNITQVLALVPVETPLTLWPIQPTRYTPRLTKKSTSETQHHAHEIEAVPAAQVQDRETVRTNVGTTKPSVTESAIATLPADAIRPRETNRPTGSDDDPCQYSLTQSSLLLDTGAAISVIPPTNRSALKPTPFQLRAANGFTIETYGNKELTLNINLRRGFKWSFTVADVRTPLLGADFLVHYNPAVHMKMRTLSDNTASIKITWIPSSFNTTRISVATQHDPRYVEILRRPFTQELRHKMAQLKYTPPRQPSPTIHVPQQLQDCEFIFDRNDAVKKPLTPTYQGPFKVLKRSEKHLTIDQGSRTDTISIDRVKPAFLEKSPRETEPVSTHPELSPASTTTQSQPSQPRSEPTPEAPTTPTRQTRLGRKVTFPKKYKTYILLIMINYPGRGPCRSVPDHHSSFRKQSRICLPVEKGHDPHASSLLQFPAACSFQQSPAHFCGALLTSRYPFQHPLTPDDLIQCPLTSSDLFQRPLTSGYRSRTNDLCRLTIHRSQIKTRFPLSTTDHLRLSSFFAIAISLPLCPLFSCTVD</sequence>
<dbReference type="EMBL" id="CAHIKZ030001646">
    <property type="protein sequence ID" value="CAE1271169.1"/>
    <property type="molecule type" value="Genomic_DNA"/>
</dbReference>
<dbReference type="AlphaFoldDB" id="A0A812CLQ4"/>
<keyword evidence="5" id="KW-1185">Reference proteome</keyword>
<dbReference type="InterPro" id="IPR001995">
    <property type="entry name" value="Peptidase_A2_cat"/>
</dbReference>
<evidence type="ECO:0000313" key="4">
    <source>
        <dbReference type="EMBL" id="CAE1271169.1"/>
    </source>
</evidence>
<name>A0A812CLQ4_ACAPH</name>
<dbReference type="Gene3D" id="2.40.70.10">
    <property type="entry name" value="Acid Proteases"/>
    <property type="match status" value="1"/>
</dbReference>
<dbReference type="InterPro" id="IPR021109">
    <property type="entry name" value="Peptidase_aspartic_dom_sf"/>
</dbReference>
<dbReference type="GO" id="GO:0006508">
    <property type="term" value="P:proteolysis"/>
    <property type="evidence" value="ECO:0007669"/>
    <property type="project" value="InterPro"/>
</dbReference>
<evidence type="ECO:0000256" key="1">
    <source>
        <dbReference type="ARBA" id="ARBA00022801"/>
    </source>
</evidence>
<dbReference type="OrthoDB" id="6282257at2759"/>
<protein>
    <recommendedName>
        <fullName evidence="3">Peptidase A2 domain-containing protein</fullName>
    </recommendedName>
</protein>
<dbReference type="PROSITE" id="PS50175">
    <property type="entry name" value="ASP_PROT_RETROV"/>
    <property type="match status" value="1"/>
</dbReference>
<feature type="region of interest" description="Disordered" evidence="2">
    <location>
        <begin position="639"/>
        <end position="697"/>
    </location>
</feature>
<dbReference type="PANTHER" id="PTHR33327">
    <property type="entry name" value="ENDONUCLEASE"/>
    <property type="match status" value="1"/>
</dbReference>